<dbReference type="GO" id="GO:0046872">
    <property type="term" value="F:metal ion binding"/>
    <property type="evidence" value="ECO:0007669"/>
    <property type="project" value="UniProtKB-KW"/>
</dbReference>
<gene>
    <name evidence="3" type="ORF">GCM10012284_51320</name>
</gene>
<dbReference type="InterPro" id="IPR036866">
    <property type="entry name" value="RibonucZ/Hydroxyglut_hydro"/>
</dbReference>
<dbReference type="InterPro" id="IPR044528">
    <property type="entry name" value="POD-like_MBL-fold"/>
</dbReference>
<comment type="caution">
    <text evidence="3">The sequence shown here is derived from an EMBL/GenBank/DDBJ whole genome shotgun (WGS) entry which is preliminary data.</text>
</comment>
<dbReference type="GO" id="GO:0070813">
    <property type="term" value="P:hydrogen sulfide metabolic process"/>
    <property type="evidence" value="ECO:0007669"/>
    <property type="project" value="TreeGrafter"/>
</dbReference>
<dbReference type="PANTHER" id="PTHR43084">
    <property type="entry name" value="PERSULFIDE DIOXYGENASE ETHE1"/>
    <property type="match status" value="1"/>
</dbReference>
<dbReference type="InterPro" id="IPR001279">
    <property type="entry name" value="Metallo-B-lactamas"/>
</dbReference>
<keyword evidence="1" id="KW-0479">Metal-binding</keyword>
<evidence type="ECO:0000313" key="3">
    <source>
        <dbReference type="EMBL" id="GGL10289.1"/>
    </source>
</evidence>
<keyword evidence="4" id="KW-1185">Reference proteome</keyword>
<organism evidence="3 4">
    <name type="scientific">Mangrovihabitans endophyticus</name>
    <dbReference type="NCBI Taxonomy" id="1751298"/>
    <lineage>
        <taxon>Bacteria</taxon>
        <taxon>Bacillati</taxon>
        <taxon>Actinomycetota</taxon>
        <taxon>Actinomycetes</taxon>
        <taxon>Micromonosporales</taxon>
        <taxon>Micromonosporaceae</taxon>
        <taxon>Mangrovihabitans</taxon>
    </lineage>
</organism>
<dbReference type="SMART" id="SM00849">
    <property type="entry name" value="Lactamase_B"/>
    <property type="match status" value="1"/>
</dbReference>
<dbReference type="GO" id="GO:0006749">
    <property type="term" value="P:glutathione metabolic process"/>
    <property type="evidence" value="ECO:0007669"/>
    <property type="project" value="InterPro"/>
</dbReference>
<dbReference type="PANTHER" id="PTHR43084:SF1">
    <property type="entry name" value="PERSULFIDE DIOXYGENASE ETHE1, MITOCHONDRIAL"/>
    <property type="match status" value="1"/>
</dbReference>
<feature type="domain" description="Rhodanese" evidence="2">
    <location>
        <begin position="382"/>
        <end position="465"/>
    </location>
</feature>
<dbReference type="Gene3D" id="3.40.250.10">
    <property type="entry name" value="Rhodanese-like domain"/>
    <property type="match status" value="2"/>
</dbReference>
<dbReference type="CDD" id="cd07724">
    <property type="entry name" value="POD-like_MBL-fold"/>
    <property type="match status" value="1"/>
</dbReference>
<evidence type="ECO:0000256" key="1">
    <source>
        <dbReference type="ARBA" id="ARBA00022723"/>
    </source>
</evidence>
<dbReference type="PROSITE" id="PS50206">
    <property type="entry name" value="RHODANESE_3"/>
    <property type="match status" value="1"/>
</dbReference>
<reference evidence="3" key="2">
    <citation type="submission" date="2020-09" db="EMBL/GenBank/DDBJ databases">
        <authorList>
            <person name="Sun Q."/>
            <person name="Zhou Y."/>
        </authorList>
    </citation>
    <scope>NUCLEOTIDE SEQUENCE</scope>
    <source>
        <strain evidence="3">CGMCC 4.7299</strain>
    </source>
</reference>
<dbReference type="GO" id="GO:0050313">
    <property type="term" value="F:sulfur dioxygenase activity"/>
    <property type="evidence" value="ECO:0007669"/>
    <property type="project" value="InterPro"/>
</dbReference>
<dbReference type="InterPro" id="IPR036873">
    <property type="entry name" value="Rhodanese-like_dom_sf"/>
</dbReference>
<dbReference type="SUPFAM" id="SSF52821">
    <property type="entry name" value="Rhodanese/Cell cycle control phosphatase"/>
    <property type="match status" value="2"/>
</dbReference>
<sequence length="467" mass="49699">MARESWGMVDVVVVETSELGDRSYLAHDGETAIAVDPQRDLDRLQAELDARGLRVILVLETHVHNDYVSGGLQLAHDHEARYAVNAADAVAFDRVSVSDGDELQAGRLRVRVIATPGHTDTHLAYVVTDGDGPAAVFTGGSVLYGSVGRTDLVDPDRTDELTRAQYRSAHRLAELLDDDARIYPTHGFGSFCSSGSAAGGSDSTLGQEKARNDAYTADDEDTFVAKLVAGLTAYPAYYAHMGARNREGAGPVDLSPPTQVSPAELQKRIGAGEWVVDLRDRTAYAADHLAGTISIALGQHFATYLGWLIPWGTALTLIGETPQQITDAQRQLVRIGIDRPDGAATGELHRLADGQPTRGYRRATFADLSAAVDAGPAAGGQTGAQLTVLDVRRDDERAHGAIPGSVHVPLHALLDRLGEIPAGTLWVHCASGFRASIAASLLDRAGRHVVHVDDDYTEAVQTGQATG</sequence>
<dbReference type="AlphaFoldDB" id="A0A8J3C2S1"/>
<dbReference type="CDD" id="cd00158">
    <property type="entry name" value="RHOD"/>
    <property type="match status" value="1"/>
</dbReference>
<evidence type="ECO:0000259" key="2">
    <source>
        <dbReference type="PROSITE" id="PS50206"/>
    </source>
</evidence>
<dbReference type="InterPro" id="IPR051682">
    <property type="entry name" value="Mito_Persulfide_Diox"/>
</dbReference>
<accession>A0A8J3C2S1</accession>
<evidence type="ECO:0000313" key="4">
    <source>
        <dbReference type="Proteomes" id="UP000656042"/>
    </source>
</evidence>
<protein>
    <submittedName>
        <fullName evidence="3">MBL fold metallo-hydrolase</fullName>
    </submittedName>
</protein>
<reference evidence="3" key="1">
    <citation type="journal article" date="2014" name="Int. J. Syst. Evol. Microbiol.">
        <title>Complete genome sequence of Corynebacterium casei LMG S-19264T (=DSM 44701T), isolated from a smear-ripened cheese.</title>
        <authorList>
            <consortium name="US DOE Joint Genome Institute (JGI-PGF)"/>
            <person name="Walter F."/>
            <person name="Albersmeier A."/>
            <person name="Kalinowski J."/>
            <person name="Ruckert C."/>
        </authorList>
    </citation>
    <scope>NUCLEOTIDE SEQUENCE</scope>
    <source>
        <strain evidence="3">CGMCC 4.7299</strain>
    </source>
</reference>
<dbReference type="EMBL" id="BMMX01000034">
    <property type="protein sequence ID" value="GGL10289.1"/>
    <property type="molecule type" value="Genomic_DNA"/>
</dbReference>
<dbReference type="Pfam" id="PF00581">
    <property type="entry name" value="Rhodanese"/>
    <property type="match status" value="1"/>
</dbReference>
<proteinExistence type="predicted"/>
<dbReference type="Proteomes" id="UP000656042">
    <property type="component" value="Unassembled WGS sequence"/>
</dbReference>
<dbReference type="Gene3D" id="3.60.15.10">
    <property type="entry name" value="Ribonuclease Z/Hydroxyacylglutathione hydrolase-like"/>
    <property type="match status" value="1"/>
</dbReference>
<dbReference type="InterPro" id="IPR001763">
    <property type="entry name" value="Rhodanese-like_dom"/>
</dbReference>
<dbReference type="SMART" id="SM00450">
    <property type="entry name" value="RHOD"/>
    <property type="match status" value="1"/>
</dbReference>
<name>A0A8J3C2S1_9ACTN</name>
<dbReference type="SUPFAM" id="SSF56281">
    <property type="entry name" value="Metallo-hydrolase/oxidoreductase"/>
    <property type="match status" value="1"/>
</dbReference>